<dbReference type="GO" id="GO:0032259">
    <property type="term" value="P:methylation"/>
    <property type="evidence" value="ECO:0007669"/>
    <property type="project" value="UniProtKB-KW"/>
</dbReference>
<protein>
    <submittedName>
        <fullName evidence="4">Class I SAM-dependent methyltransferase</fullName>
    </submittedName>
</protein>
<dbReference type="EMBL" id="DTBD01000024">
    <property type="protein sequence ID" value="HGQ64251.1"/>
    <property type="molecule type" value="Genomic_DNA"/>
</dbReference>
<accession>A0A7C4NNR3</accession>
<dbReference type="SUPFAM" id="SSF53335">
    <property type="entry name" value="S-adenosyl-L-methionine-dependent methyltransferases"/>
    <property type="match status" value="1"/>
</dbReference>
<dbReference type="InterPro" id="IPR029063">
    <property type="entry name" value="SAM-dependent_MTases_sf"/>
</dbReference>
<dbReference type="PANTHER" id="PTHR43861">
    <property type="entry name" value="TRANS-ACONITATE 2-METHYLTRANSFERASE-RELATED"/>
    <property type="match status" value="1"/>
</dbReference>
<dbReference type="EMBL" id="DTCK01000014">
    <property type="protein sequence ID" value="HGQ35583.1"/>
    <property type="molecule type" value="Genomic_DNA"/>
</dbReference>
<name>A0A7C4NNR3_9CREN</name>
<dbReference type="GO" id="GO:0008168">
    <property type="term" value="F:methyltransferase activity"/>
    <property type="evidence" value="ECO:0007669"/>
    <property type="project" value="UniProtKB-KW"/>
</dbReference>
<evidence type="ECO:0000259" key="2">
    <source>
        <dbReference type="Pfam" id="PF13649"/>
    </source>
</evidence>
<gene>
    <name evidence="4" type="ORF">ENU08_03310</name>
    <name evidence="3" type="ORF">ENU41_02765</name>
</gene>
<comment type="caution">
    <text evidence="4">The sequence shown here is derived from an EMBL/GenBank/DDBJ whole genome shotgun (WGS) entry which is preliminary data.</text>
</comment>
<sequence>MSRKSEEMVRSYFIDKGPLFKIIMDSTPMILRARKLAKGIAKQLIFMGVEKGYILDIGCGTGRIALELAEIGYNVVGIDISPIYIDEAVRKAKERKLMDRVEFMLCDARELSKCVSNRKYDAALFVWSSIIGYYDEDTDVNVLLQVRDIVKDSGALFFVDFVNGGYAAMESTFLGAKTIAYDYEDYVVLEKTIFNPVTSEILIKQLFYRKEGHNLIYVDELHFKMKVYSLSELVNLAKRGGWCLNRVLKEIGGEPGYDLAKPLNLVFVPCKT</sequence>
<dbReference type="Gene3D" id="3.40.50.150">
    <property type="entry name" value="Vaccinia Virus protein VP39"/>
    <property type="match status" value="1"/>
</dbReference>
<dbReference type="InterPro" id="IPR041698">
    <property type="entry name" value="Methyltransf_25"/>
</dbReference>
<evidence type="ECO:0000313" key="4">
    <source>
        <dbReference type="EMBL" id="HGQ64251.1"/>
    </source>
</evidence>
<keyword evidence="1 4" id="KW-0808">Transferase</keyword>
<organism evidence="4">
    <name type="scientific">Ignisphaera aggregans</name>
    <dbReference type="NCBI Taxonomy" id="334771"/>
    <lineage>
        <taxon>Archaea</taxon>
        <taxon>Thermoproteota</taxon>
        <taxon>Thermoprotei</taxon>
        <taxon>Desulfurococcales</taxon>
        <taxon>Desulfurococcaceae</taxon>
        <taxon>Ignisphaera</taxon>
    </lineage>
</organism>
<dbReference type="CDD" id="cd02440">
    <property type="entry name" value="AdoMet_MTases"/>
    <property type="match status" value="1"/>
</dbReference>
<dbReference type="Pfam" id="PF13649">
    <property type="entry name" value="Methyltransf_25"/>
    <property type="match status" value="1"/>
</dbReference>
<reference evidence="4" key="1">
    <citation type="journal article" date="2020" name="mSystems">
        <title>Genome- and Community-Level Interaction Insights into Carbon Utilization and Element Cycling Functions of Hydrothermarchaeota in Hydrothermal Sediment.</title>
        <authorList>
            <person name="Zhou Z."/>
            <person name="Liu Y."/>
            <person name="Xu W."/>
            <person name="Pan J."/>
            <person name="Luo Z.H."/>
            <person name="Li M."/>
        </authorList>
    </citation>
    <scope>NUCLEOTIDE SEQUENCE [LARGE SCALE GENOMIC DNA]</scope>
    <source>
        <strain evidence="4">SpSt-637</strain>
        <strain evidence="3">SpSt-667</strain>
    </source>
</reference>
<keyword evidence="4" id="KW-0489">Methyltransferase</keyword>
<evidence type="ECO:0000313" key="3">
    <source>
        <dbReference type="EMBL" id="HGQ35583.1"/>
    </source>
</evidence>
<evidence type="ECO:0000256" key="1">
    <source>
        <dbReference type="ARBA" id="ARBA00022679"/>
    </source>
</evidence>
<dbReference type="AlphaFoldDB" id="A0A7C4NNR3"/>
<proteinExistence type="predicted"/>
<dbReference type="Gene3D" id="2.20.25.110">
    <property type="entry name" value="S-adenosyl-L-methionine-dependent methyltransferases"/>
    <property type="match status" value="1"/>
</dbReference>
<feature type="domain" description="Methyltransferase" evidence="2">
    <location>
        <begin position="54"/>
        <end position="154"/>
    </location>
</feature>